<proteinExistence type="predicted"/>
<evidence type="ECO:0000313" key="2">
    <source>
        <dbReference type="Proteomes" id="UP000250790"/>
    </source>
</evidence>
<dbReference type="InterPro" id="IPR010985">
    <property type="entry name" value="Ribbon_hlx_hlx"/>
</dbReference>
<dbReference type="RefSeq" id="WP_108312615.1">
    <property type="nucleotide sequence ID" value="NZ_NESN01000003.1"/>
</dbReference>
<dbReference type="Proteomes" id="UP000250790">
    <property type="component" value="Unassembled WGS sequence"/>
</dbReference>
<name>A0A315E955_9BURK</name>
<dbReference type="AlphaFoldDB" id="A0A315E955"/>
<evidence type="ECO:0000313" key="1">
    <source>
        <dbReference type="EMBL" id="PUE53135.1"/>
    </source>
</evidence>
<accession>A0A315E955</accession>
<dbReference type="EMBL" id="NESN01000003">
    <property type="protein sequence ID" value="PUE53135.1"/>
    <property type="molecule type" value="Genomic_DNA"/>
</dbReference>
<dbReference type="SUPFAM" id="SSF47598">
    <property type="entry name" value="Ribbon-helix-helix"/>
    <property type="match status" value="1"/>
</dbReference>
<reference evidence="1 2" key="1">
    <citation type="submission" date="2017-04" db="EMBL/GenBank/DDBJ databases">
        <title>Unexpected and diverse lifestyles within the genus Limnohabitans.</title>
        <authorList>
            <person name="Kasalicky V."/>
            <person name="Mehrshad M."/>
            <person name="Andrei S.-A."/>
            <person name="Salcher M."/>
            <person name="Kratochvilova H."/>
            <person name="Simek K."/>
            <person name="Ghai R."/>
        </authorList>
    </citation>
    <scope>NUCLEOTIDE SEQUENCE [LARGE SCALE GENOMIC DNA]</scope>
    <source>
        <strain evidence="1 2">II-B4</strain>
    </source>
</reference>
<keyword evidence="2" id="KW-1185">Reference proteome</keyword>
<sequence>MRTSLDIPDPLFKHLKTRAAQEGRTLRDLVIELVERGLTAREVVDPQKRFEARPPVIPNQGPLQLDLSKLTNADLYDLINEEDDERTIQLLGRG</sequence>
<comment type="caution">
    <text evidence="1">The sequence shown here is derived from an EMBL/GenBank/DDBJ whole genome shotgun (WGS) entry which is preliminary data.</text>
</comment>
<evidence type="ECO:0008006" key="3">
    <source>
        <dbReference type="Google" id="ProtNLM"/>
    </source>
</evidence>
<dbReference type="OrthoDB" id="8904858at2"/>
<gene>
    <name evidence="1" type="ORF">B9Z37_08595</name>
</gene>
<organism evidence="1 2">
    <name type="scientific">Limnohabitans parvus II-B4</name>
    <dbReference type="NCBI Taxonomy" id="1293052"/>
    <lineage>
        <taxon>Bacteria</taxon>
        <taxon>Pseudomonadati</taxon>
        <taxon>Pseudomonadota</taxon>
        <taxon>Betaproteobacteria</taxon>
        <taxon>Burkholderiales</taxon>
        <taxon>Comamonadaceae</taxon>
        <taxon>Limnohabitans</taxon>
    </lineage>
</organism>
<protein>
    <recommendedName>
        <fullName evidence="3">Antitoxin</fullName>
    </recommendedName>
</protein>
<dbReference type="GO" id="GO:0006355">
    <property type="term" value="P:regulation of DNA-templated transcription"/>
    <property type="evidence" value="ECO:0007669"/>
    <property type="project" value="InterPro"/>
</dbReference>